<gene>
    <name evidence="5" type="ORF">LX13_001317</name>
</gene>
<evidence type="ECO:0000256" key="3">
    <source>
        <dbReference type="SAM" id="MobiDB-lite"/>
    </source>
</evidence>
<keyword evidence="2 4" id="KW-0472">Membrane</keyword>
<dbReference type="RefSeq" id="WP_253660476.1">
    <property type="nucleotide sequence ID" value="NZ_BAAAJQ010000001.1"/>
</dbReference>
<keyword evidence="4" id="KW-1133">Transmembrane helix</keyword>
<feature type="region of interest" description="Disordered" evidence="3">
    <location>
        <begin position="1"/>
        <end position="49"/>
    </location>
</feature>
<protein>
    <submittedName>
        <fullName evidence="5">Mce-associated membrane protein</fullName>
    </submittedName>
</protein>
<sequence>MASVDDDTTELTQPVAETSSEPAKPGATAVAAPAADDEPATDTDAPRSRARTAAGVTTALVCVGAAIAGSVFLGIGLHDRSQIDATDSLRAAYIDAGRAGITALTTISATSADKDVKTLLARSSGDFKADFGGRSTSYTQVVKEAGVTSTGRIVSVGVERFDDKTATLLIAAHADIKNQGSPQPEARDYRFRVTVTNGAPPTLSKVDFVL</sequence>
<feature type="transmembrane region" description="Helical" evidence="4">
    <location>
        <begin position="56"/>
        <end position="77"/>
    </location>
</feature>
<feature type="compositionally biased region" description="Polar residues" evidence="3">
    <location>
        <begin position="10"/>
        <end position="21"/>
    </location>
</feature>
<proteinExistence type="predicted"/>
<keyword evidence="4" id="KW-0812">Transmembrane</keyword>
<comment type="caution">
    <text evidence="5">The sequence shown here is derived from an EMBL/GenBank/DDBJ whole genome shotgun (WGS) entry which is preliminary data.</text>
</comment>
<dbReference type="PANTHER" id="PTHR37042">
    <property type="entry name" value="OUTER MEMBRANE PROTEIN RV1973"/>
    <property type="match status" value="1"/>
</dbReference>
<evidence type="ECO:0000256" key="4">
    <source>
        <dbReference type="SAM" id="Phobius"/>
    </source>
</evidence>
<evidence type="ECO:0000256" key="2">
    <source>
        <dbReference type="ARBA" id="ARBA00023136"/>
    </source>
</evidence>
<organism evidence="5 6">
    <name type="scientific">Williamsia maris</name>
    <dbReference type="NCBI Taxonomy" id="72806"/>
    <lineage>
        <taxon>Bacteria</taxon>
        <taxon>Bacillati</taxon>
        <taxon>Actinomycetota</taxon>
        <taxon>Actinomycetes</taxon>
        <taxon>Mycobacteriales</taxon>
        <taxon>Nocardiaceae</taxon>
        <taxon>Williamsia</taxon>
    </lineage>
</organism>
<dbReference type="Proteomes" id="UP001206895">
    <property type="component" value="Unassembled WGS sequence"/>
</dbReference>
<name>A0ABT1HB75_9NOCA</name>
<comment type="subcellular location">
    <subcellularLocation>
        <location evidence="1">Membrane</location>
    </subcellularLocation>
</comment>
<keyword evidence="6" id="KW-1185">Reference proteome</keyword>
<feature type="compositionally biased region" description="Low complexity" evidence="3">
    <location>
        <begin position="22"/>
        <end position="34"/>
    </location>
</feature>
<accession>A0ABT1HB75</accession>
<dbReference type="EMBL" id="JAMTCJ010000001">
    <property type="protein sequence ID" value="MCP2175510.1"/>
    <property type="molecule type" value="Genomic_DNA"/>
</dbReference>
<evidence type="ECO:0000256" key="1">
    <source>
        <dbReference type="ARBA" id="ARBA00004370"/>
    </source>
</evidence>
<dbReference type="PANTHER" id="PTHR37042:SF4">
    <property type="entry name" value="OUTER MEMBRANE PROTEIN RV1973"/>
    <property type="match status" value="1"/>
</dbReference>
<evidence type="ECO:0000313" key="6">
    <source>
        <dbReference type="Proteomes" id="UP001206895"/>
    </source>
</evidence>
<reference evidence="5 6" key="1">
    <citation type="submission" date="2022-06" db="EMBL/GenBank/DDBJ databases">
        <title>Genomic Encyclopedia of Archaeal and Bacterial Type Strains, Phase II (KMG-II): from individual species to whole genera.</title>
        <authorList>
            <person name="Goeker M."/>
        </authorList>
    </citation>
    <scope>NUCLEOTIDE SEQUENCE [LARGE SCALE GENOMIC DNA]</scope>
    <source>
        <strain evidence="5 6">DSM 44693</strain>
    </source>
</reference>
<evidence type="ECO:0000313" key="5">
    <source>
        <dbReference type="EMBL" id="MCP2175510.1"/>
    </source>
</evidence>